<keyword evidence="2" id="KW-1185">Reference proteome</keyword>
<accession>A0A9Y2L1Z5</accession>
<dbReference type="Proteomes" id="UP001238334">
    <property type="component" value="Chromosome"/>
</dbReference>
<gene>
    <name evidence="1" type="ORF">QPJ95_10405</name>
</gene>
<dbReference type="EMBL" id="CP127247">
    <property type="protein sequence ID" value="WIY27290.1"/>
    <property type="molecule type" value="Genomic_DNA"/>
</dbReference>
<sequence>MLRLQGKAQADPRKARPHQVWLHIGHGKTGTTALQDYFVYRTTCDPQFHFPVTGRRASGAHHDVFPLEHQAGLLKAAPSLLAVLRAEIKARPAEHLTVLSSEHLCYFRPWQAAQVIKALKGFDVRLLYYVRRQDALMESAYKWRLAEGPDTYNGITDFVRHQVRGFDFLQRIAPWTAHVSDDHIRARLYHRETCAEDIVSDVEQVLGLDPLDRCGGARVHRESLNTVMIEILRAFDRAHPQSKQRQGFLQDLREVQTRLEVKSDRGVMPQALKSEIMARYQLSNSEFSHRFMSEADRRILLQSMSP</sequence>
<dbReference type="RefSeq" id="WP_270920034.1">
    <property type="nucleotide sequence ID" value="NZ_CP127247.1"/>
</dbReference>
<dbReference type="InterPro" id="IPR027417">
    <property type="entry name" value="P-loop_NTPase"/>
</dbReference>
<proteinExistence type="predicted"/>
<name>A0A9Y2L1Z5_9RHOB</name>
<evidence type="ECO:0000313" key="2">
    <source>
        <dbReference type="Proteomes" id="UP001238334"/>
    </source>
</evidence>
<dbReference type="KEGG" id="ppso:QPJ95_10405"/>
<dbReference type="AlphaFoldDB" id="A0A9Y2L1Z5"/>
<reference evidence="1 2" key="1">
    <citation type="submission" date="2023-06" db="EMBL/GenBank/DDBJ databases">
        <title>Parasedimentitalea psychrophila sp. nov., a psychrophilic bacterium isolated from deep-sea sediment.</title>
        <authorList>
            <person name="Li A."/>
        </authorList>
    </citation>
    <scope>NUCLEOTIDE SEQUENCE [LARGE SCALE GENOMIC DNA]</scope>
    <source>
        <strain evidence="1 2">QS115</strain>
    </source>
</reference>
<evidence type="ECO:0000313" key="1">
    <source>
        <dbReference type="EMBL" id="WIY27290.1"/>
    </source>
</evidence>
<dbReference type="Gene3D" id="3.40.50.300">
    <property type="entry name" value="P-loop containing nucleotide triphosphate hydrolases"/>
    <property type="match status" value="1"/>
</dbReference>
<dbReference type="SUPFAM" id="SSF52540">
    <property type="entry name" value="P-loop containing nucleoside triphosphate hydrolases"/>
    <property type="match status" value="1"/>
</dbReference>
<organism evidence="1 2">
    <name type="scientific">Parasedimentitalea psychrophila</name>
    <dbReference type="NCBI Taxonomy" id="2997337"/>
    <lineage>
        <taxon>Bacteria</taxon>
        <taxon>Pseudomonadati</taxon>
        <taxon>Pseudomonadota</taxon>
        <taxon>Alphaproteobacteria</taxon>
        <taxon>Rhodobacterales</taxon>
        <taxon>Paracoccaceae</taxon>
        <taxon>Parasedimentitalea</taxon>
    </lineage>
</organism>
<protein>
    <submittedName>
        <fullName evidence="1">Uncharacterized protein</fullName>
    </submittedName>
</protein>